<sequence>MDEYYAAANMGVDLKPSFSYVALWMSCSKGIGTAGTVLVEFLALSHEERTHVLKNYHFLFSTLCNLGDIQVEEERRRKYKKVFLDSPVWNSLINKFIQQGIHVK</sequence>
<organism evidence="2 3">
    <name type="scientific">Trifolium medium</name>
    <dbReference type="NCBI Taxonomy" id="97028"/>
    <lineage>
        <taxon>Eukaryota</taxon>
        <taxon>Viridiplantae</taxon>
        <taxon>Streptophyta</taxon>
        <taxon>Embryophyta</taxon>
        <taxon>Tracheophyta</taxon>
        <taxon>Spermatophyta</taxon>
        <taxon>Magnoliopsida</taxon>
        <taxon>eudicotyledons</taxon>
        <taxon>Gunneridae</taxon>
        <taxon>Pentapetalae</taxon>
        <taxon>rosids</taxon>
        <taxon>fabids</taxon>
        <taxon>Fabales</taxon>
        <taxon>Fabaceae</taxon>
        <taxon>Papilionoideae</taxon>
        <taxon>50 kb inversion clade</taxon>
        <taxon>NPAAA clade</taxon>
        <taxon>Hologalegina</taxon>
        <taxon>IRL clade</taxon>
        <taxon>Trifolieae</taxon>
        <taxon>Trifolium</taxon>
    </lineage>
</organism>
<dbReference type="Proteomes" id="UP000265520">
    <property type="component" value="Unassembled WGS sequence"/>
</dbReference>
<feature type="transmembrane region" description="Helical" evidence="1">
    <location>
        <begin position="20"/>
        <end position="44"/>
    </location>
</feature>
<keyword evidence="1" id="KW-1133">Transmembrane helix</keyword>
<dbReference type="AlphaFoldDB" id="A0A392R5M9"/>
<keyword evidence="1" id="KW-0472">Membrane</keyword>
<keyword evidence="3" id="KW-1185">Reference proteome</keyword>
<comment type="caution">
    <text evidence="2">The sequence shown here is derived from an EMBL/GenBank/DDBJ whole genome shotgun (WGS) entry which is preliminary data.</text>
</comment>
<feature type="non-terminal residue" evidence="2">
    <location>
        <position position="104"/>
    </location>
</feature>
<name>A0A392R5M9_9FABA</name>
<protein>
    <submittedName>
        <fullName evidence="2">Uncharacterized protein</fullName>
    </submittedName>
</protein>
<evidence type="ECO:0000256" key="1">
    <source>
        <dbReference type="SAM" id="Phobius"/>
    </source>
</evidence>
<dbReference type="EMBL" id="LXQA010191189">
    <property type="protein sequence ID" value="MCI31918.1"/>
    <property type="molecule type" value="Genomic_DNA"/>
</dbReference>
<evidence type="ECO:0000313" key="2">
    <source>
        <dbReference type="EMBL" id="MCI31918.1"/>
    </source>
</evidence>
<keyword evidence="1" id="KW-0812">Transmembrane</keyword>
<proteinExistence type="predicted"/>
<reference evidence="2 3" key="1">
    <citation type="journal article" date="2018" name="Front. Plant Sci.">
        <title>Red Clover (Trifolium pratense) and Zigzag Clover (T. medium) - A Picture of Genomic Similarities and Differences.</title>
        <authorList>
            <person name="Dluhosova J."/>
            <person name="Istvanek J."/>
            <person name="Nedelnik J."/>
            <person name="Repkova J."/>
        </authorList>
    </citation>
    <scope>NUCLEOTIDE SEQUENCE [LARGE SCALE GENOMIC DNA]</scope>
    <source>
        <strain evidence="3">cv. 10/8</strain>
        <tissue evidence="2">Leaf</tissue>
    </source>
</reference>
<evidence type="ECO:0000313" key="3">
    <source>
        <dbReference type="Proteomes" id="UP000265520"/>
    </source>
</evidence>
<accession>A0A392R5M9</accession>